<proteinExistence type="predicted"/>
<organism evidence="3">
    <name type="scientific">Capitella teleta</name>
    <name type="common">Polychaete worm</name>
    <dbReference type="NCBI Taxonomy" id="283909"/>
    <lineage>
        <taxon>Eukaryota</taxon>
        <taxon>Metazoa</taxon>
        <taxon>Spiralia</taxon>
        <taxon>Lophotrochozoa</taxon>
        <taxon>Annelida</taxon>
        <taxon>Polychaeta</taxon>
        <taxon>Sedentaria</taxon>
        <taxon>Scolecida</taxon>
        <taxon>Capitellidae</taxon>
        <taxon>Capitella</taxon>
    </lineage>
</organism>
<evidence type="ECO:0008006" key="6">
    <source>
        <dbReference type="Google" id="ProtNLM"/>
    </source>
</evidence>
<dbReference type="SUPFAM" id="SSF49842">
    <property type="entry name" value="TNF-like"/>
    <property type="match status" value="1"/>
</dbReference>
<evidence type="ECO:0000313" key="5">
    <source>
        <dbReference type="Proteomes" id="UP000014760"/>
    </source>
</evidence>
<feature type="region of interest" description="Disordered" evidence="1">
    <location>
        <begin position="274"/>
        <end position="298"/>
    </location>
</feature>
<keyword evidence="5" id="KW-1185">Reference proteome</keyword>
<sequence length="298" mass="33697">MVSKATFLLFSLTLVSITTARSTKIVIENNDDHCISCDVLKAAMQLDDEDELRPYRMKKKSTMCCIQTQEQQVDLVDAIVKKNYKRASHAGPVDVLLMHSELTLNRSLLPTLTYYTEVLPSEWHFESDVAFCQSKPANICKDSFKGNSPGQGILIPFDGDYKIRARVAWRGLTQALAETYTSGIYSLEVCVVTRSYPEPVPYEVDHVTKIFPNNTSCLDHERSPCAHASVDFPATLKEGDELLVRVTYKDLLLELDHLSFLEIFGKKNHKRRDKRVLADRPGMPLGHSTQLPCNKDRS</sequence>
<dbReference type="OrthoDB" id="5980568at2759"/>
<dbReference type="Proteomes" id="UP000014760">
    <property type="component" value="Unassembled WGS sequence"/>
</dbReference>
<dbReference type="HOGENOM" id="CLU_067922_0_0_1"/>
<reference evidence="3 5" key="2">
    <citation type="journal article" date="2013" name="Nature">
        <title>Insights into bilaterian evolution from three spiralian genomes.</title>
        <authorList>
            <person name="Simakov O."/>
            <person name="Marletaz F."/>
            <person name="Cho S.J."/>
            <person name="Edsinger-Gonzales E."/>
            <person name="Havlak P."/>
            <person name="Hellsten U."/>
            <person name="Kuo D.H."/>
            <person name="Larsson T."/>
            <person name="Lv J."/>
            <person name="Arendt D."/>
            <person name="Savage R."/>
            <person name="Osoegawa K."/>
            <person name="de Jong P."/>
            <person name="Grimwood J."/>
            <person name="Chapman J.A."/>
            <person name="Shapiro H."/>
            <person name="Aerts A."/>
            <person name="Otillar R.P."/>
            <person name="Terry A.Y."/>
            <person name="Boore J.L."/>
            <person name="Grigoriev I.V."/>
            <person name="Lindberg D.R."/>
            <person name="Seaver E.C."/>
            <person name="Weisblat D.A."/>
            <person name="Putnam N.H."/>
            <person name="Rokhsar D.S."/>
        </authorList>
    </citation>
    <scope>NUCLEOTIDE SEQUENCE</scope>
    <source>
        <strain evidence="3 5">I ESC-2004</strain>
    </source>
</reference>
<dbReference type="EnsemblMetazoa" id="CapteT194299">
    <property type="protein sequence ID" value="CapteP194299"/>
    <property type="gene ID" value="CapteG194299"/>
</dbReference>
<dbReference type="AlphaFoldDB" id="R7UFF4"/>
<evidence type="ECO:0000313" key="4">
    <source>
        <dbReference type="EnsemblMetazoa" id="CapteP194299"/>
    </source>
</evidence>
<accession>R7UFF4</accession>
<name>R7UFF4_CAPTE</name>
<evidence type="ECO:0000313" key="3">
    <source>
        <dbReference type="EMBL" id="ELU02508.1"/>
    </source>
</evidence>
<feature type="signal peptide" evidence="2">
    <location>
        <begin position="1"/>
        <end position="20"/>
    </location>
</feature>
<keyword evidence="2" id="KW-0732">Signal</keyword>
<protein>
    <recommendedName>
        <fullName evidence="6">TNF family profile domain-containing protein</fullName>
    </recommendedName>
</protein>
<evidence type="ECO:0000256" key="1">
    <source>
        <dbReference type="SAM" id="MobiDB-lite"/>
    </source>
</evidence>
<reference evidence="4" key="3">
    <citation type="submission" date="2015-06" db="UniProtKB">
        <authorList>
            <consortium name="EnsemblMetazoa"/>
        </authorList>
    </citation>
    <scope>IDENTIFICATION</scope>
</reference>
<dbReference type="EMBL" id="KB303969">
    <property type="protein sequence ID" value="ELU02508.1"/>
    <property type="molecule type" value="Genomic_DNA"/>
</dbReference>
<dbReference type="InterPro" id="IPR008983">
    <property type="entry name" value="Tumour_necrosis_fac-like_dom"/>
</dbReference>
<evidence type="ECO:0000256" key="2">
    <source>
        <dbReference type="SAM" id="SignalP"/>
    </source>
</evidence>
<feature type="chain" id="PRO_5008787975" description="TNF family profile domain-containing protein" evidence="2">
    <location>
        <begin position="21"/>
        <end position="298"/>
    </location>
</feature>
<reference evidence="5" key="1">
    <citation type="submission" date="2012-12" db="EMBL/GenBank/DDBJ databases">
        <authorList>
            <person name="Hellsten U."/>
            <person name="Grimwood J."/>
            <person name="Chapman J.A."/>
            <person name="Shapiro H."/>
            <person name="Aerts A."/>
            <person name="Otillar R.P."/>
            <person name="Terry A.Y."/>
            <person name="Boore J.L."/>
            <person name="Simakov O."/>
            <person name="Marletaz F."/>
            <person name="Cho S.-J."/>
            <person name="Edsinger-Gonzales E."/>
            <person name="Havlak P."/>
            <person name="Kuo D.-H."/>
            <person name="Larsson T."/>
            <person name="Lv J."/>
            <person name="Arendt D."/>
            <person name="Savage R."/>
            <person name="Osoegawa K."/>
            <person name="de Jong P."/>
            <person name="Lindberg D.R."/>
            <person name="Seaver E.C."/>
            <person name="Weisblat D.A."/>
            <person name="Putnam N.H."/>
            <person name="Grigoriev I.V."/>
            <person name="Rokhsar D.S."/>
        </authorList>
    </citation>
    <scope>NUCLEOTIDE SEQUENCE</scope>
    <source>
        <strain evidence="5">I ESC-2004</strain>
    </source>
</reference>
<gene>
    <name evidence="3" type="ORF">CAPTEDRAFT_194299</name>
</gene>
<dbReference type="EMBL" id="AMQN01008790">
    <property type="status" value="NOT_ANNOTATED_CDS"/>
    <property type="molecule type" value="Genomic_DNA"/>
</dbReference>